<dbReference type="InterPro" id="IPR042044">
    <property type="entry name" value="EXOC6PINT-1/Sec15/Tip20_C_dom2"/>
</dbReference>
<feature type="region of interest" description="Disordered" evidence="7">
    <location>
        <begin position="1"/>
        <end position="30"/>
    </location>
</feature>
<dbReference type="KEGG" id="ctp:CTRG_00271"/>
<reference evidence="10 11" key="1">
    <citation type="journal article" date="2009" name="Nature">
        <title>Evolution of pathogenicity and sexual reproduction in eight Candida genomes.</title>
        <authorList>
            <person name="Butler G."/>
            <person name="Rasmussen M.D."/>
            <person name="Lin M.F."/>
            <person name="Santos M.A."/>
            <person name="Sakthikumar S."/>
            <person name="Munro C.A."/>
            <person name="Rheinbay E."/>
            <person name="Grabherr M."/>
            <person name="Forche A."/>
            <person name="Reedy J.L."/>
            <person name="Agrafioti I."/>
            <person name="Arnaud M.B."/>
            <person name="Bates S."/>
            <person name="Brown A.J."/>
            <person name="Brunke S."/>
            <person name="Costanzo M.C."/>
            <person name="Fitzpatrick D.A."/>
            <person name="de Groot P.W."/>
            <person name="Harris D."/>
            <person name="Hoyer L.L."/>
            <person name="Hube B."/>
            <person name="Klis F.M."/>
            <person name="Kodira C."/>
            <person name="Lennard N."/>
            <person name="Logue M.E."/>
            <person name="Martin R."/>
            <person name="Neiman A.M."/>
            <person name="Nikolaou E."/>
            <person name="Quail M.A."/>
            <person name="Quinn J."/>
            <person name="Santos M.C."/>
            <person name="Schmitzberger F.F."/>
            <person name="Sherlock G."/>
            <person name="Shah P."/>
            <person name="Silverstein K.A."/>
            <person name="Skrzypek M.S."/>
            <person name="Soll D."/>
            <person name="Staggs R."/>
            <person name="Stansfield I."/>
            <person name="Stumpf M.P."/>
            <person name="Sudbery P.E."/>
            <person name="Srikantha T."/>
            <person name="Zeng Q."/>
            <person name="Berman J."/>
            <person name="Berriman M."/>
            <person name="Heitman J."/>
            <person name="Gow N.A."/>
            <person name="Lorenz M.C."/>
            <person name="Birren B.W."/>
            <person name="Kellis M."/>
            <person name="Cuomo C.A."/>
        </authorList>
    </citation>
    <scope>NUCLEOTIDE SEQUENCE [LARGE SCALE GENOMIC DNA]</scope>
    <source>
        <strain evidence="11">ATCC MYA-3404 / T1</strain>
    </source>
</reference>
<keyword evidence="3 5" id="KW-0268">Exocytosis</keyword>
<dbReference type="GO" id="GO:0016020">
    <property type="term" value="C:membrane"/>
    <property type="evidence" value="ECO:0007669"/>
    <property type="project" value="TreeGrafter"/>
</dbReference>
<dbReference type="PANTHER" id="PTHR12702">
    <property type="entry name" value="SEC15"/>
    <property type="match status" value="1"/>
</dbReference>
<dbReference type="Gene3D" id="1.10.357.30">
    <property type="entry name" value="Exocyst complex subunit Sec15 C-terminal domain, N-terminal subdomain"/>
    <property type="match status" value="1"/>
</dbReference>
<accession>C5M2I2</accession>
<dbReference type="VEuPathDB" id="FungiDB:CTRG_00271"/>
<dbReference type="InterPro" id="IPR007225">
    <property type="entry name" value="EXOC6/Sec15"/>
</dbReference>
<feature type="compositionally biased region" description="Polar residues" evidence="7">
    <location>
        <begin position="1"/>
        <end position="28"/>
    </location>
</feature>
<dbReference type="GO" id="GO:0090522">
    <property type="term" value="P:vesicle tethering involved in exocytosis"/>
    <property type="evidence" value="ECO:0007669"/>
    <property type="project" value="UniProtKB-UniRule"/>
</dbReference>
<protein>
    <recommendedName>
        <fullName evidence="5">Exocyst complex component SEC15</fullName>
    </recommendedName>
</protein>
<dbReference type="OrthoDB" id="10267033at2759"/>
<dbReference type="Pfam" id="PF04091">
    <property type="entry name" value="Sec15_C"/>
    <property type="match status" value="1"/>
</dbReference>
<dbReference type="GeneID" id="8299978"/>
<dbReference type="EMBL" id="GG692395">
    <property type="protein sequence ID" value="EER35532.1"/>
    <property type="molecule type" value="Genomic_DNA"/>
</dbReference>
<dbReference type="eggNOG" id="KOG2176">
    <property type="taxonomic scope" value="Eukaryota"/>
</dbReference>
<gene>
    <name evidence="10" type="ORF">CTRG_00271</name>
</gene>
<feature type="domain" description="Exocyst complex subunit EXOC6/Sec15 C-terminal" evidence="8">
    <location>
        <begin position="443"/>
        <end position="817"/>
    </location>
</feature>
<sequence length="889" mass="102407">MPPTQVNGSKTYGSSNGSKTVSKATARTNGPVVDSLPLENLLLRDEDIFQTTLNSEDYLESLAPIMKNAIRSNGLNDLIVKLNEIVKSKDEELNQASMESADEINSSINTVDNIHQEAEDLKKQFSQISSRLNRSAYELQSRKSVYVKYKRVCQRIDETQIVLNECIQVLELMNKILELIRQTKYFSALKLIDEMINIHIQKVENFSFAKKIVDSIPHLTKMVKDESFENLSKWLSLNLERKLQAIAGGLYNNLDDLHNNWINIKKENGPTFLPYKINSPVELALREPELNYNIFEDGSLQINLNSVFDAILVYSTLQELEVLSSAYYKEWMTKYSRVIYPITTASVSKKDVVFDNNELYEYLRKIAAFFVADKQLNLVTKFQLRSNNQANELWMSYMTKLKPVLIQLLMHRDFKDIVELSSFKTIIGEFLQIMDNNDYDVTELYEVMMMIFKEYYVPLTVQAFRKQFVSSIQSDHYRPLIVSDKASYNSIIANAWYKKDASFVPANVKALPVTFPFSEDYVHFCFHIRKLIKDILRFIEDYYNYEIGELNNIIVNNIIEVVLSGEKGSGIGYEIEQFINRNENNKEITAQTYTNLEYYLLGIYEIGKLVNSELRKNTGMGVHNIDANDTFTLHAVDKFVQLKKHAEEAIFRMVDTKINELLDMVEYDEYLPSERNTEANFAIKDFALFLENLFTSIFSNLPSQLRTLGLFRTYDFVSEYFLNVLKDANIYNRTFVANFDLDVQYLEASMKNLHSSKGEGELTNGGNVALETTFTELRQCIDLLNLEDYDEFVNNSSFRMRQFDRVKYEEGMALIKKMKDNNLQRNPTISSERSFGTPGLAHSSSVRSFANILGNRTTDDAANTSTGSVESSPPTSKLAQFTTRFKQNK</sequence>
<dbReference type="GO" id="GO:0006893">
    <property type="term" value="P:Golgi to plasma membrane transport"/>
    <property type="evidence" value="ECO:0007669"/>
    <property type="project" value="TreeGrafter"/>
</dbReference>
<dbReference type="PIRSF" id="PIRSF025007">
    <property type="entry name" value="Sec15"/>
    <property type="match status" value="1"/>
</dbReference>
<dbReference type="RefSeq" id="XP_002545490.1">
    <property type="nucleotide sequence ID" value="XM_002545444.1"/>
</dbReference>
<dbReference type="GO" id="GO:0006886">
    <property type="term" value="P:intracellular protein transport"/>
    <property type="evidence" value="ECO:0007669"/>
    <property type="project" value="InterPro"/>
</dbReference>
<dbReference type="Proteomes" id="UP000002037">
    <property type="component" value="Unassembled WGS sequence"/>
</dbReference>
<dbReference type="InterPro" id="IPR046361">
    <property type="entry name" value="EXOC6/Sec15_C"/>
</dbReference>
<comment type="function">
    <text evidence="5">Component of the exocyst complex involved in the docking of exocytic vesicles with fusion sites on the plasma membrane.</text>
</comment>
<evidence type="ECO:0000256" key="5">
    <source>
        <dbReference type="PIRNR" id="PIRNR025007"/>
    </source>
</evidence>
<dbReference type="InterPro" id="IPR042045">
    <property type="entry name" value="EXOC6/Sec15_C_dom1"/>
</dbReference>
<evidence type="ECO:0000313" key="10">
    <source>
        <dbReference type="EMBL" id="EER35532.1"/>
    </source>
</evidence>
<dbReference type="Gene3D" id="1.20.58.670">
    <property type="entry name" value="Dsl1p vesicle tethering complex, Tip20p subunit, domain D"/>
    <property type="match status" value="1"/>
</dbReference>
<organism evidence="10 11">
    <name type="scientific">Candida tropicalis (strain ATCC MYA-3404 / T1)</name>
    <name type="common">Yeast</name>
    <dbReference type="NCBI Taxonomy" id="294747"/>
    <lineage>
        <taxon>Eukaryota</taxon>
        <taxon>Fungi</taxon>
        <taxon>Dikarya</taxon>
        <taxon>Ascomycota</taxon>
        <taxon>Saccharomycotina</taxon>
        <taxon>Pichiomycetes</taxon>
        <taxon>Debaryomycetaceae</taxon>
        <taxon>Candida/Lodderomyces clade</taxon>
        <taxon>Candida</taxon>
    </lineage>
</organism>
<dbReference type="STRING" id="294747.C5M2I2"/>
<evidence type="ECO:0000313" key="11">
    <source>
        <dbReference type="Proteomes" id="UP000002037"/>
    </source>
</evidence>
<dbReference type="Pfam" id="PF20651">
    <property type="entry name" value="EXOC6_Sec15_N"/>
    <property type="match status" value="1"/>
</dbReference>
<dbReference type="HOGENOM" id="CLU_009437_1_0_1"/>
<dbReference type="PANTHER" id="PTHR12702:SF0">
    <property type="entry name" value="EXOCYST COMPLEX COMPONENT 6"/>
    <property type="match status" value="1"/>
</dbReference>
<evidence type="ECO:0000259" key="8">
    <source>
        <dbReference type="Pfam" id="PF04091"/>
    </source>
</evidence>
<evidence type="ECO:0000256" key="4">
    <source>
        <dbReference type="ARBA" id="ARBA00023054"/>
    </source>
</evidence>
<dbReference type="InterPro" id="IPR048359">
    <property type="entry name" value="EXOC6_Sec15_N"/>
</dbReference>
<evidence type="ECO:0000256" key="6">
    <source>
        <dbReference type="SAM" id="Coils"/>
    </source>
</evidence>
<comment type="similarity">
    <text evidence="1 5">Belongs to the SEC15 family.</text>
</comment>
<proteinExistence type="inferred from homology"/>
<feature type="coiled-coil region" evidence="6">
    <location>
        <begin position="79"/>
        <end position="131"/>
    </location>
</feature>
<keyword evidence="11" id="KW-1185">Reference proteome</keyword>
<evidence type="ECO:0000256" key="3">
    <source>
        <dbReference type="ARBA" id="ARBA00022483"/>
    </source>
</evidence>
<dbReference type="GO" id="GO:0000145">
    <property type="term" value="C:exocyst"/>
    <property type="evidence" value="ECO:0007669"/>
    <property type="project" value="UniProtKB-UniRule"/>
</dbReference>
<keyword evidence="2 5" id="KW-0813">Transport</keyword>
<feature type="region of interest" description="Disordered" evidence="7">
    <location>
        <begin position="857"/>
        <end position="889"/>
    </location>
</feature>
<name>C5M2I2_CANTT</name>
<evidence type="ECO:0000259" key="9">
    <source>
        <dbReference type="Pfam" id="PF20651"/>
    </source>
</evidence>
<evidence type="ECO:0000256" key="1">
    <source>
        <dbReference type="ARBA" id="ARBA00007944"/>
    </source>
</evidence>
<dbReference type="AlphaFoldDB" id="C5M2I2"/>
<evidence type="ECO:0000256" key="7">
    <source>
        <dbReference type="SAM" id="MobiDB-lite"/>
    </source>
</evidence>
<evidence type="ECO:0000256" key="2">
    <source>
        <dbReference type="ARBA" id="ARBA00022448"/>
    </source>
</evidence>
<keyword evidence="4 6" id="KW-0175">Coiled coil</keyword>
<feature type="domain" description="Exocyst complex component EXOC6/Sec15 N-terminal" evidence="9">
    <location>
        <begin position="81"/>
        <end position="247"/>
    </location>
</feature>